<keyword evidence="2 6" id="KW-0812">Transmembrane</keyword>
<feature type="domain" description="ResB-like" evidence="8">
    <location>
        <begin position="21"/>
        <end position="304"/>
    </location>
</feature>
<comment type="subunit">
    <text evidence="6">May interact with CcsA.</text>
</comment>
<evidence type="ECO:0000256" key="1">
    <source>
        <dbReference type="ARBA" id="ARBA00004141"/>
    </source>
</evidence>
<dbReference type="GeneID" id="27983075"/>
<dbReference type="InterPro" id="IPR023494">
    <property type="entry name" value="Cyt_c_bgen_Ccs1/CcsB/ResB"/>
</dbReference>
<dbReference type="PANTHER" id="PTHR31566">
    <property type="entry name" value="CYTOCHROME C BIOGENESIS PROTEIN CCS1, CHLOROPLASTIC"/>
    <property type="match status" value="1"/>
</dbReference>
<feature type="domain" description="ResB-like" evidence="8">
    <location>
        <begin position="348"/>
        <end position="424"/>
    </location>
</feature>
<dbReference type="InterPro" id="IPR007816">
    <property type="entry name" value="ResB-like_domain"/>
</dbReference>
<gene>
    <name evidence="6 9" type="primary">ccs1</name>
    <name evidence="6" type="synonym">ccsB</name>
</gene>
<reference evidence="9" key="1">
    <citation type="submission" date="2015-11" db="EMBL/GenBank/DDBJ databases">
        <authorList>
            <person name="Zhang Y."/>
            <person name="Guo Z."/>
        </authorList>
    </citation>
    <scope>NUCLEOTIDE SEQUENCE</scope>
</reference>
<dbReference type="GO" id="GO:0042651">
    <property type="term" value="C:thylakoid membrane"/>
    <property type="evidence" value="ECO:0007669"/>
    <property type="project" value="UniProtKB-UniRule"/>
</dbReference>
<keyword evidence="5 6" id="KW-0472">Membrane</keyword>
<evidence type="ECO:0000256" key="7">
    <source>
        <dbReference type="SAM" id="Phobius"/>
    </source>
</evidence>
<dbReference type="AlphaFoldDB" id="A0A173FZS1"/>
<dbReference type="Pfam" id="PF05140">
    <property type="entry name" value="ResB"/>
    <property type="match status" value="2"/>
</dbReference>
<keyword evidence="4 6" id="KW-1133">Transmembrane helix</keyword>
<keyword evidence="3 6" id="KW-0201">Cytochrome c-type biogenesis</keyword>
<keyword evidence="6" id="KW-0793">Thylakoid</keyword>
<comment type="similarity">
    <text evidence="6">Belongs to the Ccs1/CcsB family.</text>
</comment>
<keyword evidence="9" id="KW-0934">Plastid</keyword>
<evidence type="ECO:0000256" key="2">
    <source>
        <dbReference type="ARBA" id="ARBA00022692"/>
    </source>
</evidence>
<evidence type="ECO:0000259" key="8">
    <source>
        <dbReference type="Pfam" id="PF05140"/>
    </source>
</evidence>
<accession>A0A173FZS1</accession>
<comment type="subcellular location">
    <subcellularLocation>
        <location evidence="6">Cellular thylakoid membrane</location>
        <topology evidence="6">Multi-pass membrane protein</topology>
    </subcellularLocation>
    <subcellularLocation>
        <location evidence="1">Membrane</location>
        <topology evidence="1">Multi-pass membrane protein</topology>
    </subcellularLocation>
</comment>
<feature type="transmembrane region" description="Helical" evidence="7">
    <location>
        <begin position="20"/>
        <end position="40"/>
    </location>
</feature>
<geneLocation type="plastid" evidence="9"/>
<evidence type="ECO:0000256" key="3">
    <source>
        <dbReference type="ARBA" id="ARBA00022748"/>
    </source>
</evidence>
<dbReference type="HAMAP" id="MF_01392">
    <property type="entry name" value="CytC_Ccs1"/>
    <property type="match status" value="1"/>
</dbReference>
<evidence type="ECO:0000256" key="6">
    <source>
        <dbReference type="HAMAP-Rule" id="MF_01392"/>
    </source>
</evidence>
<feature type="transmembrane region" description="Helical" evidence="7">
    <location>
        <begin position="80"/>
        <end position="100"/>
    </location>
</feature>
<name>A0A173FZS1_GASCM</name>
<organism evidence="9">
    <name type="scientific">Gastroclonium compressum</name>
    <name type="common">Red alga</name>
    <name type="synonym">Coeloseira compressa</name>
    <dbReference type="NCBI Taxonomy" id="1852973"/>
    <lineage>
        <taxon>Eukaryota</taxon>
        <taxon>Rhodophyta</taxon>
        <taxon>Florideophyceae</taxon>
        <taxon>Rhodymeniophycidae</taxon>
        <taxon>Rhodymeniales</taxon>
        <taxon>Champiaceae</taxon>
        <taxon>Coeloseira</taxon>
    </lineage>
</organism>
<dbReference type="GO" id="GO:0017004">
    <property type="term" value="P:cytochrome complex assembly"/>
    <property type="evidence" value="ECO:0007669"/>
    <property type="project" value="UniProtKB-UniRule"/>
</dbReference>
<sequence>MKIIQLKNMVWISIKKLANLNTSIFIFLVIAFISIIGTIIEQDQNLQFYQTNYPINDSFTSLFNWKFINTIGLNHLYTTWWFLVILFIFFLSLLTCTLSTQMPSLNNARRWKFIKKSQNIKHTTTKNYIDIESINNIINSLNSNNYYIFQKNENIYAYKGLIGKVSPIFVHISLIIVLTGAITGQVTGFTAQEMIPSHEVFHIDNTIKSGLLSSLPNDYLIEANEFLIIYNQDHSIKQFVSKIRISNYKKDYIANAHISVNRPFRFKGLTLYQTDWQINGIRIQIGKSLIIQKKLHKIQLKNQNIWACNIPLTNNDSIILIVKNLIDQPTIYNGSGDFITQAKMNKHLLINQTSFKIKEIMTSTGLQVKTDSGIIIVYIGFAILMLSISLSYFSYFQVWIINNGNKLSLIGTTNRAMMTFEEDLKQIEKQYIKDRYQLNQK</sequence>
<evidence type="ECO:0000256" key="5">
    <source>
        <dbReference type="ARBA" id="ARBA00023136"/>
    </source>
</evidence>
<proteinExistence type="inferred from homology"/>
<reference evidence="9" key="2">
    <citation type="submission" date="2016-06" db="EMBL/GenBank/DDBJ databases">
        <title>Genomic and phylogenetic analysis of Gastroclonium compressum supports its reinstatement to Coeloseira (Champiaceae, Rhodophyta).</title>
        <authorList>
            <person name="Kilpatrick Z."/>
            <person name="Hughey J.R."/>
        </authorList>
    </citation>
    <scope>NUCLEOTIDE SEQUENCE</scope>
</reference>
<dbReference type="EMBL" id="KU053957">
    <property type="protein sequence ID" value="ANH09525.1"/>
    <property type="molecule type" value="Genomic_DNA"/>
</dbReference>
<protein>
    <recommendedName>
        <fullName evidence="6">Cytochrome c biogenesis protein CcsB</fullName>
    </recommendedName>
</protein>
<comment type="function">
    <text evidence="6">Required during biogenesis of c-type cytochromes (cytochrome c6 and cytochrome f) at the step of heme attachment.</text>
</comment>
<evidence type="ECO:0000256" key="4">
    <source>
        <dbReference type="ARBA" id="ARBA00022989"/>
    </source>
</evidence>
<feature type="transmembrane region" description="Helical" evidence="7">
    <location>
        <begin position="375"/>
        <end position="395"/>
    </location>
</feature>
<dbReference type="PANTHER" id="PTHR31566:SF0">
    <property type="entry name" value="CYTOCHROME C BIOGENESIS PROTEIN CCS1, CHLOROPLASTIC"/>
    <property type="match status" value="1"/>
</dbReference>
<evidence type="ECO:0000313" key="9">
    <source>
        <dbReference type="EMBL" id="ANH09525.1"/>
    </source>
</evidence>
<dbReference type="RefSeq" id="YP_009257442.1">
    <property type="nucleotide sequence ID" value="NC_030338.1"/>
</dbReference>